<evidence type="ECO:0000256" key="3">
    <source>
        <dbReference type="ARBA" id="ARBA00023163"/>
    </source>
</evidence>
<keyword evidence="7" id="KW-1185">Reference proteome</keyword>
<dbReference type="SMART" id="SM00346">
    <property type="entry name" value="HTH_ICLR"/>
    <property type="match status" value="1"/>
</dbReference>
<dbReference type="InterPro" id="IPR036390">
    <property type="entry name" value="WH_DNA-bd_sf"/>
</dbReference>
<dbReference type="SUPFAM" id="SSF55781">
    <property type="entry name" value="GAF domain-like"/>
    <property type="match status" value="1"/>
</dbReference>
<name>A0ABT0M8J1_9BACL</name>
<gene>
    <name evidence="6" type="ORF">M3N64_04380</name>
</gene>
<evidence type="ECO:0000313" key="6">
    <source>
        <dbReference type="EMBL" id="MCL1631184.1"/>
    </source>
</evidence>
<dbReference type="Pfam" id="PF09339">
    <property type="entry name" value="HTH_IclR"/>
    <property type="match status" value="1"/>
</dbReference>
<dbReference type="InterPro" id="IPR005471">
    <property type="entry name" value="Tscrpt_reg_IclR_N"/>
</dbReference>
<dbReference type="SUPFAM" id="SSF46785">
    <property type="entry name" value="Winged helix' DNA-binding domain"/>
    <property type="match status" value="1"/>
</dbReference>
<dbReference type="RefSeq" id="WP_249098664.1">
    <property type="nucleotide sequence ID" value="NZ_JAMAST010000003.1"/>
</dbReference>
<dbReference type="InterPro" id="IPR050707">
    <property type="entry name" value="HTH_MetabolicPath_Reg"/>
</dbReference>
<dbReference type="Proteomes" id="UP001203004">
    <property type="component" value="Unassembled WGS sequence"/>
</dbReference>
<keyword evidence="3" id="KW-0804">Transcription</keyword>
<dbReference type="Pfam" id="PF01614">
    <property type="entry name" value="IclR_C"/>
    <property type="match status" value="1"/>
</dbReference>
<feature type="domain" description="IclR-ED" evidence="5">
    <location>
        <begin position="75"/>
        <end position="258"/>
    </location>
</feature>
<evidence type="ECO:0000313" key="7">
    <source>
        <dbReference type="Proteomes" id="UP001203004"/>
    </source>
</evidence>
<organism evidence="6 7">
    <name type="scientific">Sporolactobacillus mangiferae</name>
    <dbReference type="NCBI Taxonomy" id="2940498"/>
    <lineage>
        <taxon>Bacteria</taxon>
        <taxon>Bacillati</taxon>
        <taxon>Bacillota</taxon>
        <taxon>Bacilli</taxon>
        <taxon>Bacillales</taxon>
        <taxon>Sporolactobacillaceae</taxon>
        <taxon>Sporolactobacillus</taxon>
    </lineage>
</organism>
<evidence type="ECO:0000259" key="4">
    <source>
        <dbReference type="PROSITE" id="PS51077"/>
    </source>
</evidence>
<evidence type="ECO:0000259" key="5">
    <source>
        <dbReference type="PROSITE" id="PS51078"/>
    </source>
</evidence>
<proteinExistence type="predicted"/>
<dbReference type="PROSITE" id="PS51078">
    <property type="entry name" value="ICLR_ED"/>
    <property type="match status" value="1"/>
</dbReference>
<dbReference type="EMBL" id="JAMAST010000003">
    <property type="protein sequence ID" value="MCL1631184.1"/>
    <property type="molecule type" value="Genomic_DNA"/>
</dbReference>
<keyword evidence="1" id="KW-0805">Transcription regulation</keyword>
<evidence type="ECO:0000256" key="2">
    <source>
        <dbReference type="ARBA" id="ARBA00023125"/>
    </source>
</evidence>
<feature type="domain" description="HTH iclR-type" evidence="4">
    <location>
        <begin position="11"/>
        <end position="74"/>
    </location>
</feature>
<dbReference type="Gene3D" id="1.10.10.10">
    <property type="entry name" value="Winged helix-like DNA-binding domain superfamily/Winged helix DNA-binding domain"/>
    <property type="match status" value="1"/>
</dbReference>
<dbReference type="PANTHER" id="PTHR30136">
    <property type="entry name" value="HELIX-TURN-HELIX TRANSCRIPTIONAL REGULATOR, ICLR FAMILY"/>
    <property type="match status" value="1"/>
</dbReference>
<dbReference type="InterPro" id="IPR014757">
    <property type="entry name" value="Tscrpt_reg_IclR_C"/>
</dbReference>
<evidence type="ECO:0000256" key="1">
    <source>
        <dbReference type="ARBA" id="ARBA00023015"/>
    </source>
</evidence>
<keyword evidence="2" id="KW-0238">DNA-binding</keyword>
<dbReference type="InterPro" id="IPR036388">
    <property type="entry name" value="WH-like_DNA-bd_sf"/>
</dbReference>
<comment type="caution">
    <text evidence="6">The sequence shown here is derived from an EMBL/GenBank/DDBJ whole genome shotgun (WGS) entry which is preliminary data.</text>
</comment>
<dbReference type="PROSITE" id="PS51077">
    <property type="entry name" value="HTH_ICLR"/>
    <property type="match status" value="1"/>
</dbReference>
<dbReference type="Gene3D" id="3.30.450.40">
    <property type="match status" value="1"/>
</dbReference>
<dbReference type="PANTHER" id="PTHR30136:SF24">
    <property type="entry name" value="HTH-TYPE TRANSCRIPTIONAL REPRESSOR ALLR"/>
    <property type="match status" value="1"/>
</dbReference>
<dbReference type="InterPro" id="IPR029016">
    <property type="entry name" value="GAF-like_dom_sf"/>
</dbReference>
<sequence length="266" mass="29874">MHNQEKGVFTIEWMNRLVKVMDQISDCPVGGVGIAELSRQTLLSKGTLHRMLQSMIDHQLVTQDTESKKYMLGPKSMAWGSAFLQNRDPVGLLAQYCRQVGEETGLYAFICRYQADEIFCTHTHQPSSAGNNFFVHVGQRMPVHAAAAAQIILAFQSEEDISRMIKKEPLNPYTPHTLTDPEKLLEKIRVARSEKVAYCSQELELGTSALSAPVFHGENRAAISISLVGEYQYFDAHKTELIRSLQCIADRASNHLTSMQRLSSLF</sequence>
<reference evidence="6 7" key="1">
    <citation type="submission" date="2022-05" db="EMBL/GenBank/DDBJ databases">
        <title>Sporolactobacillus sp nov CPB3-1, isolated from tree bark (Mangifera indica L.).</title>
        <authorList>
            <person name="Phuengjayaem S."/>
            <person name="Tanasupawat S."/>
        </authorList>
    </citation>
    <scope>NUCLEOTIDE SEQUENCE [LARGE SCALE GENOMIC DNA]</scope>
    <source>
        <strain evidence="6 7">CPB3-1</strain>
    </source>
</reference>
<protein>
    <submittedName>
        <fullName evidence="6">IclR family transcriptional regulator</fullName>
    </submittedName>
</protein>
<accession>A0ABT0M8J1</accession>